<keyword evidence="4 6" id="KW-0472">Membrane</keyword>
<reference evidence="7 8" key="1">
    <citation type="journal article" date="2013" name="BMC Genomics">
        <title>Genomics-driven discovery of the pneumocandin biosynthetic gene cluster in the fungus Glarea lozoyensis.</title>
        <authorList>
            <person name="Chen L."/>
            <person name="Yue Q."/>
            <person name="Zhang X."/>
            <person name="Xiang M."/>
            <person name="Wang C."/>
            <person name="Li S."/>
            <person name="Che Y."/>
            <person name="Ortiz-Lopez F.J."/>
            <person name="Bills G.F."/>
            <person name="Liu X."/>
            <person name="An Z."/>
        </authorList>
    </citation>
    <scope>NUCLEOTIDE SEQUENCE [LARGE SCALE GENOMIC DNA]</scope>
    <source>
        <strain evidence="8">ATCC 20868 / MF5171</strain>
    </source>
</reference>
<dbReference type="AlphaFoldDB" id="S3DLU0"/>
<feature type="transmembrane region" description="Helical" evidence="6">
    <location>
        <begin position="239"/>
        <end position="258"/>
    </location>
</feature>
<feature type="transmembrane region" description="Helical" evidence="6">
    <location>
        <begin position="130"/>
        <end position="151"/>
    </location>
</feature>
<dbReference type="InterPro" id="IPR011701">
    <property type="entry name" value="MFS"/>
</dbReference>
<evidence type="ECO:0000256" key="1">
    <source>
        <dbReference type="ARBA" id="ARBA00004141"/>
    </source>
</evidence>
<dbReference type="OrthoDB" id="5215911at2759"/>
<proteinExistence type="predicted"/>
<dbReference type="eggNOG" id="KOG0255">
    <property type="taxonomic scope" value="Eukaryota"/>
</dbReference>
<dbReference type="GeneID" id="19463349"/>
<dbReference type="HOGENOM" id="CLU_008455_13_2_1"/>
<evidence type="ECO:0000313" key="7">
    <source>
        <dbReference type="EMBL" id="EPE27503.1"/>
    </source>
</evidence>
<evidence type="ECO:0000313" key="8">
    <source>
        <dbReference type="Proteomes" id="UP000016922"/>
    </source>
</evidence>
<feature type="transmembrane region" description="Helical" evidence="6">
    <location>
        <begin position="104"/>
        <end position="124"/>
    </location>
</feature>
<evidence type="ECO:0000256" key="2">
    <source>
        <dbReference type="ARBA" id="ARBA00022692"/>
    </source>
</evidence>
<feature type="transmembrane region" description="Helical" evidence="6">
    <location>
        <begin position="448"/>
        <end position="469"/>
    </location>
</feature>
<dbReference type="KEGG" id="glz:GLAREA_04294"/>
<dbReference type="InterPro" id="IPR036259">
    <property type="entry name" value="MFS_trans_sf"/>
</dbReference>
<dbReference type="Gene3D" id="1.20.1250.20">
    <property type="entry name" value="MFS general substrate transporter like domains"/>
    <property type="match status" value="1"/>
</dbReference>
<dbReference type="PANTHER" id="PTHR23502">
    <property type="entry name" value="MAJOR FACILITATOR SUPERFAMILY"/>
    <property type="match status" value="1"/>
</dbReference>
<dbReference type="PANTHER" id="PTHR23502:SF149">
    <property type="entry name" value="TRANSPORTER, PUTATIVE-RELATED"/>
    <property type="match status" value="1"/>
</dbReference>
<dbReference type="EMBL" id="KE145369">
    <property type="protein sequence ID" value="EPE27503.1"/>
    <property type="molecule type" value="Genomic_DNA"/>
</dbReference>
<gene>
    <name evidence="7" type="ORF">GLAREA_04294</name>
</gene>
<feature type="transmembrane region" description="Helical" evidence="6">
    <location>
        <begin position="67"/>
        <end position="92"/>
    </location>
</feature>
<keyword evidence="3 6" id="KW-1133">Transmembrane helix</keyword>
<feature type="region of interest" description="Disordered" evidence="5">
    <location>
        <begin position="270"/>
        <end position="313"/>
    </location>
</feature>
<dbReference type="Pfam" id="PF07690">
    <property type="entry name" value="MFS_1"/>
    <property type="match status" value="1"/>
</dbReference>
<dbReference type="GO" id="GO:0005886">
    <property type="term" value="C:plasma membrane"/>
    <property type="evidence" value="ECO:0007669"/>
    <property type="project" value="TreeGrafter"/>
</dbReference>
<feature type="transmembrane region" description="Helical" evidence="6">
    <location>
        <begin position="405"/>
        <end position="427"/>
    </location>
</feature>
<keyword evidence="2 6" id="KW-0812">Transmembrane</keyword>
<evidence type="ECO:0000256" key="5">
    <source>
        <dbReference type="SAM" id="MobiDB-lite"/>
    </source>
</evidence>
<dbReference type="Proteomes" id="UP000016922">
    <property type="component" value="Unassembled WGS sequence"/>
</dbReference>
<feature type="transmembrane region" description="Helical" evidence="6">
    <location>
        <begin position="475"/>
        <end position="496"/>
    </location>
</feature>
<sequence length="535" mass="58724">MASFSNHTDIKALEEVIEMEIYPGTELMKDVGSHHFVKDTARSHSVVVPQPSNDQHDLLNWSPFWKFWTMFCATLVTLAQGLGPLSLTPMFGDYIETFDSGLKGVVEFVGISVLVLGFSNLFWVPIQSCFGRRLVLILSTLICMASCIWRAKSTSYQSFMGASALSGFGAGPSVALQPTVIADVIFLHDRGKYQTLYFAAYFGALTVSLSFQEFGIMLIQQIEPVIAGSMAKSLGWQSFWWLNVGILGFTSFVGILLFPETRYTRSNTLGFGDSSSSASQPTDLPRNDKPTNFNKHQVMDSESDSSENQVGAVSPVGSLKDATINFQKHPRLGRDKPSKQQWNFIQPYEGNFVAELMLPGKLFLFPIVEFAAFVVSWTGSAYLTVNLTQTQAFAAPPYNFDSSKIGLFNLATLVGTWIGLLSAGPLSDAIAARLTKRNGGIREPEMRLLAMIPYVILMIIGNVVVAVGYERSWDWRIIVIIGYTCIGIQVAALPAISSTYAIDSYKPVTGAISVMITINKNVWGYGLSSSSRHGS</sequence>
<dbReference type="OMA" id="TCAGIQV"/>
<accession>S3DLU0</accession>
<evidence type="ECO:0000256" key="6">
    <source>
        <dbReference type="SAM" id="Phobius"/>
    </source>
</evidence>
<protein>
    <submittedName>
        <fullName evidence="7">MFS general substrate transporter</fullName>
    </submittedName>
</protein>
<evidence type="ECO:0000256" key="4">
    <source>
        <dbReference type="ARBA" id="ARBA00023136"/>
    </source>
</evidence>
<organism evidence="7 8">
    <name type="scientific">Glarea lozoyensis (strain ATCC 20868 / MF5171)</name>
    <dbReference type="NCBI Taxonomy" id="1116229"/>
    <lineage>
        <taxon>Eukaryota</taxon>
        <taxon>Fungi</taxon>
        <taxon>Dikarya</taxon>
        <taxon>Ascomycota</taxon>
        <taxon>Pezizomycotina</taxon>
        <taxon>Leotiomycetes</taxon>
        <taxon>Helotiales</taxon>
        <taxon>Helotiaceae</taxon>
        <taxon>Glarea</taxon>
    </lineage>
</organism>
<dbReference type="GO" id="GO:0022857">
    <property type="term" value="F:transmembrane transporter activity"/>
    <property type="evidence" value="ECO:0007669"/>
    <property type="project" value="InterPro"/>
</dbReference>
<feature type="transmembrane region" description="Helical" evidence="6">
    <location>
        <begin position="196"/>
        <end position="219"/>
    </location>
</feature>
<dbReference type="RefSeq" id="XP_008084862.1">
    <property type="nucleotide sequence ID" value="XM_008086671.1"/>
</dbReference>
<dbReference type="SUPFAM" id="SSF103473">
    <property type="entry name" value="MFS general substrate transporter"/>
    <property type="match status" value="1"/>
</dbReference>
<feature type="transmembrane region" description="Helical" evidence="6">
    <location>
        <begin position="362"/>
        <end position="385"/>
    </location>
</feature>
<comment type="subcellular location">
    <subcellularLocation>
        <location evidence="1">Membrane</location>
        <topology evidence="1">Multi-pass membrane protein</topology>
    </subcellularLocation>
</comment>
<keyword evidence="8" id="KW-1185">Reference proteome</keyword>
<evidence type="ECO:0000256" key="3">
    <source>
        <dbReference type="ARBA" id="ARBA00022989"/>
    </source>
</evidence>
<feature type="compositionally biased region" description="Polar residues" evidence="5">
    <location>
        <begin position="270"/>
        <end position="282"/>
    </location>
</feature>
<name>S3DLU0_GLAL2</name>